<evidence type="ECO:0000313" key="2">
    <source>
        <dbReference type="Proteomes" id="UP000814128"/>
    </source>
</evidence>
<proteinExistence type="predicted"/>
<feature type="non-terminal residue" evidence="1">
    <location>
        <position position="86"/>
    </location>
</feature>
<comment type="caution">
    <text evidence="1">The sequence shown here is derived from an EMBL/GenBank/DDBJ whole genome shotgun (WGS) entry which is preliminary data.</text>
</comment>
<feature type="non-terminal residue" evidence="1">
    <location>
        <position position="1"/>
    </location>
</feature>
<keyword evidence="2" id="KW-1185">Reference proteome</keyword>
<evidence type="ECO:0000313" key="1">
    <source>
        <dbReference type="EMBL" id="KAI0033563.1"/>
    </source>
</evidence>
<sequence length="86" mass="9244">ASLSTHANYVAEPVQFTWQGGSPPYYLSIVPGNQPSAPLLKQFPSQQSTLYTWVANLPANTSFNLALRDSTGQQAFSAVVTEQVGT</sequence>
<dbReference type="EMBL" id="MU273517">
    <property type="protein sequence ID" value="KAI0033563.1"/>
    <property type="molecule type" value="Genomic_DNA"/>
</dbReference>
<accession>A0ACB8QPZ8</accession>
<name>A0ACB8QPZ8_9AGAM</name>
<dbReference type="Proteomes" id="UP000814128">
    <property type="component" value="Unassembled WGS sequence"/>
</dbReference>
<gene>
    <name evidence="1" type="ORF">K488DRAFT_12544</name>
</gene>
<reference evidence="1" key="2">
    <citation type="journal article" date="2022" name="New Phytol.">
        <title>Evolutionary transition to the ectomycorrhizal habit in the genomes of a hyperdiverse lineage of mushroom-forming fungi.</title>
        <authorList>
            <person name="Looney B."/>
            <person name="Miyauchi S."/>
            <person name="Morin E."/>
            <person name="Drula E."/>
            <person name="Courty P.E."/>
            <person name="Kohler A."/>
            <person name="Kuo A."/>
            <person name="LaButti K."/>
            <person name="Pangilinan J."/>
            <person name="Lipzen A."/>
            <person name="Riley R."/>
            <person name="Andreopoulos W."/>
            <person name="He G."/>
            <person name="Johnson J."/>
            <person name="Nolan M."/>
            <person name="Tritt A."/>
            <person name="Barry K.W."/>
            <person name="Grigoriev I.V."/>
            <person name="Nagy L.G."/>
            <person name="Hibbett D."/>
            <person name="Henrissat B."/>
            <person name="Matheny P.B."/>
            <person name="Labbe J."/>
            <person name="Martin F.M."/>
        </authorList>
    </citation>
    <scope>NUCLEOTIDE SEQUENCE</scope>
    <source>
        <strain evidence="1">EC-137</strain>
    </source>
</reference>
<organism evidence="1 2">
    <name type="scientific">Vararia minispora EC-137</name>
    <dbReference type="NCBI Taxonomy" id="1314806"/>
    <lineage>
        <taxon>Eukaryota</taxon>
        <taxon>Fungi</taxon>
        <taxon>Dikarya</taxon>
        <taxon>Basidiomycota</taxon>
        <taxon>Agaricomycotina</taxon>
        <taxon>Agaricomycetes</taxon>
        <taxon>Russulales</taxon>
        <taxon>Lachnocladiaceae</taxon>
        <taxon>Vararia</taxon>
    </lineage>
</organism>
<reference evidence="1" key="1">
    <citation type="submission" date="2021-02" db="EMBL/GenBank/DDBJ databases">
        <authorList>
            <consortium name="DOE Joint Genome Institute"/>
            <person name="Ahrendt S."/>
            <person name="Looney B.P."/>
            <person name="Miyauchi S."/>
            <person name="Morin E."/>
            <person name="Drula E."/>
            <person name="Courty P.E."/>
            <person name="Chicoki N."/>
            <person name="Fauchery L."/>
            <person name="Kohler A."/>
            <person name="Kuo A."/>
            <person name="Labutti K."/>
            <person name="Pangilinan J."/>
            <person name="Lipzen A."/>
            <person name="Riley R."/>
            <person name="Andreopoulos W."/>
            <person name="He G."/>
            <person name="Johnson J."/>
            <person name="Barry K.W."/>
            <person name="Grigoriev I.V."/>
            <person name="Nagy L."/>
            <person name="Hibbett D."/>
            <person name="Henrissat B."/>
            <person name="Matheny P.B."/>
            <person name="Labbe J."/>
            <person name="Martin F."/>
        </authorList>
    </citation>
    <scope>NUCLEOTIDE SEQUENCE</scope>
    <source>
        <strain evidence="1">EC-137</strain>
    </source>
</reference>
<protein>
    <submittedName>
        <fullName evidence="1">Uncharacterized protein</fullName>
    </submittedName>
</protein>